<accession>A0A9P5M4M3</accession>
<reference evidence="5 6" key="1">
    <citation type="journal article" date="2020" name="Genome Biol. Evol.">
        <title>Comparative genomics of Sclerotiniaceae.</title>
        <authorList>
            <person name="Valero Jimenez C.A."/>
            <person name="Steentjes M."/>
            <person name="Scholten O.E."/>
            <person name="Van Kan J.A.L."/>
        </authorList>
    </citation>
    <scope>NUCLEOTIDE SEQUENCE [LARGE SCALE GENOMIC DNA]</scope>
    <source>
        <strain evidence="5 6">MUCL 94</strain>
    </source>
</reference>
<proteinExistence type="predicted"/>
<gene>
    <name evidence="5" type="ORF">EAE97_004041</name>
</gene>
<evidence type="ECO:0000256" key="2">
    <source>
        <dbReference type="ARBA" id="ARBA00022771"/>
    </source>
</evidence>
<dbReference type="SMART" id="SM01328">
    <property type="entry name" value="zf-3CxxC"/>
    <property type="match status" value="1"/>
</dbReference>
<evidence type="ECO:0000256" key="3">
    <source>
        <dbReference type="ARBA" id="ARBA00022833"/>
    </source>
</evidence>
<name>A0A9P5M4M3_9HELO</name>
<evidence type="ECO:0000256" key="1">
    <source>
        <dbReference type="ARBA" id="ARBA00022723"/>
    </source>
</evidence>
<keyword evidence="3" id="KW-0862">Zinc</keyword>
<keyword evidence="1" id="KW-0479">Metal-binding</keyword>
<dbReference type="RefSeq" id="XP_038735162.1">
    <property type="nucleotide sequence ID" value="XM_038874553.1"/>
</dbReference>
<keyword evidence="6" id="KW-1185">Reference proteome</keyword>
<evidence type="ECO:0000259" key="4">
    <source>
        <dbReference type="SMART" id="SM01328"/>
    </source>
</evidence>
<dbReference type="InterPro" id="IPR027377">
    <property type="entry name" value="ZAR1/RTP1-5-like_Znf-3CxxC"/>
</dbReference>
<organism evidence="5 6">
    <name type="scientific">Botrytis byssoidea</name>
    <dbReference type="NCBI Taxonomy" id="139641"/>
    <lineage>
        <taxon>Eukaryota</taxon>
        <taxon>Fungi</taxon>
        <taxon>Dikarya</taxon>
        <taxon>Ascomycota</taxon>
        <taxon>Pezizomycotina</taxon>
        <taxon>Leotiomycetes</taxon>
        <taxon>Helotiales</taxon>
        <taxon>Sclerotiniaceae</taxon>
        <taxon>Botrytis</taxon>
    </lineage>
</organism>
<evidence type="ECO:0000313" key="6">
    <source>
        <dbReference type="Proteomes" id="UP000710849"/>
    </source>
</evidence>
<dbReference type="GeneID" id="62147630"/>
<dbReference type="Pfam" id="PF13695">
    <property type="entry name" value="Zn_ribbon_3CxxC"/>
    <property type="match status" value="1"/>
</dbReference>
<dbReference type="AlphaFoldDB" id="A0A9P5M4M3"/>
<protein>
    <recommendedName>
        <fullName evidence="4">3CxxC-type domain-containing protein</fullName>
    </recommendedName>
</protein>
<dbReference type="EMBL" id="RCSW01000006">
    <property type="protein sequence ID" value="KAF7948630.1"/>
    <property type="molecule type" value="Genomic_DNA"/>
</dbReference>
<dbReference type="GO" id="GO:0008270">
    <property type="term" value="F:zinc ion binding"/>
    <property type="evidence" value="ECO:0007669"/>
    <property type="project" value="UniProtKB-KW"/>
</dbReference>
<feature type="domain" description="3CxxC-type" evidence="4">
    <location>
        <begin position="54"/>
        <end position="154"/>
    </location>
</feature>
<dbReference type="Proteomes" id="UP000710849">
    <property type="component" value="Unassembled WGS sequence"/>
</dbReference>
<keyword evidence="2" id="KW-0863">Zinc-finger</keyword>
<comment type="caution">
    <text evidence="5">The sequence shown here is derived from an EMBL/GenBank/DDBJ whole genome shotgun (WGS) entry which is preliminary data.</text>
</comment>
<evidence type="ECO:0000313" key="5">
    <source>
        <dbReference type="EMBL" id="KAF7948630.1"/>
    </source>
</evidence>
<sequence>MPWPPYKKPTPKNKWSIYPSLHDNVARLLAEHNLCFTFHPIDDPISCTKEYDTNIMGKFTCRKRACPSHGWSSKKVAITIRMYAGEKYNARVYYQRCKSCNTLSQPILDDSYAERVAYRIKKWSGIEMDRPVYYGTRESNGPHNAELCEGCREGHCSGFGFDVD</sequence>